<dbReference type="Proteomes" id="UP000186666">
    <property type="component" value="Unassembled WGS sequence"/>
</dbReference>
<evidence type="ECO:0000313" key="3">
    <source>
        <dbReference type="Proteomes" id="UP000186666"/>
    </source>
</evidence>
<comment type="caution">
    <text evidence="2">The sequence shown here is derived from an EMBL/GenBank/DDBJ whole genome shotgun (WGS) entry which is preliminary data.</text>
</comment>
<keyword evidence="3" id="KW-1185">Reference proteome</keyword>
<dbReference type="RefSeq" id="WP_244555960.1">
    <property type="nucleotide sequence ID" value="NZ_FTNK01000007.1"/>
</dbReference>
<gene>
    <name evidence="2" type="ORF">SAMN05421578_10757</name>
</gene>
<name>A0ABY1K183_9BACL</name>
<evidence type="ECO:0000313" key="2">
    <source>
        <dbReference type="EMBL" id="SIR10782.1"/>
    </source>
</evidence>
<reference evidence="2 3" key="1">
    <citation type="submission" date="2017-01" db="EMBL/GenBank/DDBJ databases">
        <authorList>
            <person name="Varghese N."/>
            <person name="Submissions S."/>
        </authorList>
    </citation>
    <scope>NUCLEOTIDE SEQUENCE [LARGE SCALE GENOMIC DNA]</scope>
    <source>
        <strain evidence="2 3">ATCC 23464</strain>
    </source>
</reference>
<evidence type="ECO:0000256" key="1">
    <source>
        <dbReference type="SAM" id="Phobius"/>
    </source>
</evidence>
<proteinExistence type="predicted"/>
<keyword evidence="1" id="KW-0472">Membrane</keyword>
<sequence length="146" mass="16310">MEKVEAKQMCHHHMHRYVRVVIVDGRSFDGFVDNVDDTHLHLAVPVGHEMYCDHMDNASMPHENMAPVGGCGCNTHQPTPYGTHQAQQVYGNPSFGSSGYPGVDVRAFVPGYYSPGFGYNPYGRRRFNRLLLPLAALTAISILPFY</sequence>
<dbReference type="EMBL" id="FTNK01000007">
    <property type="protein sequence ID" value="SIR10782.1"/>
    <property type="molecule type" value="Genomic_DNA"/>
</dbReference>
<organism evidence="2 3">
    <name type="scientific">Paenibacillus macquariensis</name>
    <dbReference type="NCBI Taxonomy" id="948756"/>
    <lineage>
        <taxon>Bacteria</taxon>
        <taxon>Bacillati</taxon>
        <taxon>Bacillota</taxon>
        <taxon>Bacilli</taxon>
        <taxon>Bacillales</taxon>
        <taxon>Paenibacillaceae</taxon>
        <taxon>Paenibacillus</taxon>
    </lineage>
</organism>
<accession>A0ABY1K183</accession>
<feature type="transmembrane region" description="Helical" evidence="1">
    <location>
        <begin position="127"/>
        <end position="145"/>
    </location>
</feature>
<protein>
    <submittedName>
        <fullName evidence="2">Uncharacterized protein</fullName>
    </submittedName>
</protein>
<keyword evidence="1" id="KW-1133">Transmembrane helix</keyword>
<keyword evidence="1" id="KW-0812">Transmembrane</keyword>